<name>A0ABQ2RB07_9GAMM</name>
<comment type="caution">
    <text evidence="1">The sequence shown here is derived from an EMBL/GenBank/DDBJ whole genome shotgun (WGS) entry which is preliminary data.</text>
</comment>
<gene>
    <name evidence="1" type="ORF">GCM10009411_17390</name>
</gene>
<sequence length="39" mass="4338">MSEIDNVYCDEFCHLGHNVEQAMVSGAQIAKNPDELTEV</sequence>
<proteinExistence type="predicted"/>
<reference evidence="2" key="1">
    <citation type="journal article" date="2019" name="Int. J. Syst. Evol. Microbiol.">
        <title>The Global Catalogue of Microorganisms (GCM) 10K type strain sequencing project: providing services to taxonomists for standard genome sequencing and annotation.</title>
        <authorList>
            <consortium name="The Broad Institute Genomics Platform"/>
            <consortium name="The Broad Institute Genome Sequencing Center for Infectious Disease"/>
            <person name="Wu L."/>
            <person name="Ma J."/>
        </authorList>
    </citation>
    <scope>NUCLEOTIDE SEQUENCE [LARGE SCALE GENOMIC DNA]</scope>
    <source>
        <strain evidence="2">JCM 32306</strain>
    </source>
</reference>
<evidence type="ECO:0000313" key="1">
    <source>
        <dbReference type="EMBL" id="GGQ17686.1"/>
    </source>
</evidence>
<keyword evidence="2" id="KW-1185">Reference proteome</keyword>
<dbReference type="Proteomes" id="UP000619118">
    <property type="component" value="Unassembled WGS sequence"/>
</dbReference>
<accession>A0ABQ2RB07</accession>
<protein>
    <submittedName>
        <fullName evidence="1">Uncharacterized protein</fullName>
    </submittedName>
</protein>
<evidence type="ECO:0000313" key="2">
    <source>
        <dbReference type="Proteomes" id="UP000619118"/>
    </source>
</evidence>
<dbReference type="EMBL" id="BMQX01000011">
    <property type="protein sequence ID" value="GGQ17686.1"/>
    <property type="molecule type" value="Genomic_DNA"/>
</dbReference>
<organism evidence="1 2">
    <name type="scientific">Shewanella litoralis</name>
    <dbReference type="NCBI Taxonomy" id="2282700"/>
    <lineage>
        <taxon>Bacteria</taxon>
        <taxon>Pseudomonadati</taxon>
        <taxon>Pseudomonadota</taxon>
        <taxon>Gammaproteobacteria</taxon>
        <taxon>Alteromonadales</taxon>
        <taxon>Shewanellaceae</taxon>
        <taxon>Shewanella</taxon>
    </lineage>
</organism>